<dbReference type="OrthoDB" id="198783at2"/>
<organism evidence="3 4">
    <name type="scientific">Parvibaculum lavamentivorans (strain DS-1 / DSM 13023 / NCIMB 13966)</name>
    <dbReference type="NCBI Taxonomy" id="402881"/>
    <lineage>
        <taxon>Bacteria</taxon>
        <taxon>Pseudomonadati</taxon>
        <taxon>Pseudomonadota</taxon>
        <taxon>Alphaproteobacteria</taxon>
        <taxon>Hyphomicrobiales</taxon>
        <taxon>Parvibaculaceae</taxon>
        <taxon>Parvibaculum</taxon>
    </lineage>
</organism>
<dbReference type="EMBL" id="CP000774">
    <property type="protein sequence ID" value="ABS62758.1"/>
    <property type="molecule type" value="Genomic_DNA"/>
</dbReference>
<proteinExistence type="inferred from homology"/>
<dbReference type="Pfam" id="PF13561">
    <property type="entry name" value="adh_short_C2"/>
    <property type="match status" value="1"/>
</dbReference>
<dbReference type="KEGG" id="pla:Plav_1137"/>
<dbReference type="NCBIfam" id="NF005559">
    <property type="entry name" value="PRK07231.1"/>
    <property type="match status" value="1"/>
</dbReference>
<dbReference type="InterPro" id="IPR002347">
    <property type="entry name" value="SDR_fam"/>
</dbReference>
<dbReference type="CDD" id="cd05233">
    <property type="entry name" value="SDR_c"/>
    <property type="match status" value="1"/>
</dbReference>
<dbReference type="InterPro" id="IPR036291">
    <property type="entry name" value="NAD(P)-bd_dom_sf"/>
</dbReference>
<evidence type="ECO:0000256" key="1">
    <source>
        <dbReference type="ARBA" id="ARBA00006484"/>
    </source>
</evidence>
<evidence type="ECO:0000256" key="2">
    <source>
        <dbReference type="ARBA" id="ARBA00023002"/>
    </source>
</evidence>
<protein>
    <submittedName>
        <fullName evidence="3">Short-chain dehydrogenase/reductase SDR</fullName>
    </submittedName>
</protein>
<dbReference type="Gene3D" id="3.40.50.720">
    <property type="entry name" value="NAD(P)-binding Rossmann-like Domain"/>
    <property type="match status" value="1"/>
</dbReference>
<dbReference type="PRINTS" id="PR00081">
    <property type="entry name" value="GDHRDH"/>
</dbReference>
<dbReference type="PANTHER" id="PTHR24321">
    <property type="entry name" value="DEHYDROGENASES, SHORT CHAIN"/>
    <property type="match status" value="1"/>
</dbReference>
<gene>
    <name evidence="3" type="ordered locus">Plav_1137</name>
</gene>
<dbReference type="RefSeq" id="WP_012110023.1">
    <property type="nucleotide sequence ID" value="NC_009719.1"/>
</dbReference>
<dbReference type="InterPro" id="IPR020904">
    <property type="entry name" value="Sc_DH/Rdtase_CS"/>
</dbReference>
<name>A7HS75_PARL1</name>
<dbReference type="PROSITE" id="PS00061">
    <property type="entry name" value="ADH_SHORT"/>
    <property type="match status" value="1"/>
</dbReference>
<reference evidence="3 4" key="1">
    <citation type="journal article" date="2011" name="Stand. Genomic Sci.">
        <title>Complete genome sequence of Parvibaculum lavamentivorans type strain (DS-1(T)).</title>
        <authorList>
            <person name="Schleheck D."/>
            <person name="Weiss M."/>
            <person name="Pitluck S."/>
            <person name="Bruce D."/>
            <person name="Land M.L."/>
            <person name="Han S."/>
            <person name="Saunders E."/>
            <person name="Tapia R."/>
            <person name="Detter C."/>
            <person name="Brettin T."/>
            <person name="Han J."/>
            <person name="Woyke T."/>
            <person name="Goodwin L."/>
            <person name="Pennacchio L."/>
            <person name="Nolan M."/>
            <person name="Cook A.M."/>
            <person name="Kjelleberg S."/>
            <person name="Thomas T."/>
        </authorList>
    </citation>
    <scope>NUCLEOTIDE SEQUENCE [LARGE SCALE GENOMIC DNA]</scope>
    <source>
        <strain evidence="4">DS-1 / DSM 13023 / NCIMB 13966</strain>
    </source>
</reference>
<accession>A7HS75</accession>
<evidence type="ECO:0000313" key="3">
    <source>
        <dbReference type="EMBL" id="ABS62758.1"/>
    </source>
</evidence>
<keyword evidence="2" id="KW-0560">Oxidoreductase</keyword>
<dbReference type="FunFam" id="3.40.50.720:FF:000084">
    <property type="entry name" value="Short-chain dehydrogenase reductase"/>
    <property type="match status" value="1"/>
</dbReference>
<keyword evidence="4" id="KW-1185">Reference proteome</keyword>
<dbReference type="eggNOG" id="COG1028">
    <property type="taxonomic scope" value="Bacteria"/>
</dbReference>
<dbReference type="SUPFAM" id="SSF51735">
    <property type="entry name" value="NAD(P)-binding Rossmann-fold domains"/>
    <property type="match status" value="1"/>
</dbReference>
<dbReference type="PANTHER" id="PTHR24321:SF8">
    <property type="entry name" value="ESTRADIOL 17-BETA-DEHYDROGENASE 8-RELATED"/>
    <property type="match status" value="1"/>
</dbReference>
<dbReference type="GO" id="GO:0016491">
    <property type="term" value="F:oxidoreductase activity"/>
    <property type="evidence" value="ECO:0007669"/>
    <property type="project" value="UniProtKB-KW"/>
</dbReference>
<dbReference type="AlphaFoldDB" id="A7HS75"/>
<dbReference type="STRING" id="402881.Plav_1137"/>
<comment type="similarity">
    <text evidence="1">Belongs to the short-chain dehydrogenases/reductases (SDR) family.</text>
</comment>
<evidence type="ECO:0000313" key="4">
    <source>
        <dbReference type="Proteomes" id="UP000006377"/>
    </source>
</evidence>
<dbReference type="HOGENOM" id="CLU_010194_1_0_5"/>
<dbReference type="Proteomes" id="UP000006377">
    <property type="component" value="Chromosome"/>
</dbReference>
<sequence length="253" mass="25610">MAAAFDGKIILVTGASAGIGRAIAEAAAREGASLALGDIAEAGEEVAVSLRSKGAKAFFLRTDVRRKSDLDALVARAKSEFGSSPHVAFANAGVEGRLATPWEPSEEEFLRVMDTNVVGAWRTMAAVLPGMIAQGQGAIVATASVAGLVGAGGLAAYVASKHGVVGLVKSVAIDVAKSGIRVNALCPGMIETAMVDRLADDMPGFREALLALKPMGRLGVPSEAAEAAIWLASPAASFVTGHALAVDGGYVAQ</sequence>